<sequence>MTAAAAPLAPTAAPALDKVSLPNLSQTAAPGDDLKPTLPTLDRLGASLQPDVDVQKVASEFFRTFAQHVSANNVEGITSLFLEDGWWRDQLALTWEFRTFHGVGKIRKFLADQLAGSGIALGGVRDVALQQPYPDLAWIQAFFDFETCVGIGSGVFRLVPTASGIWKAFTMYTNLEDLKGFPEKIGIHREFLPNHGKWKSQREQERAFLDKDPEVLIVGGGQSGLDIAARLKWLGVPALVVESSPRIGNQWRVRYEALCLHDPVWYDHMPYMPFPPSWPVYTPALKLADWLEYYAEAMELNVWTSTTATAVRKDAEGKWRVTVRKADGTQRTFHPDHVVMAIGFGGGLPNMPTIPGQEEFQGQVLHSTQYRSGRDHVGKKVVVIGAATSAHDICSDYVEHGVDVTMYQQSPTYVMTTREGMPRNFKSLYWEGSPPVDVADRLQNSLPILATTELQKRITAEITEADKELLQGLKRVGFKYHFGRDSSGLMFLVYTRGGGYYLDVGASQKIVDGKIKLKNDSPIKRFTKTGLKFQDGSELEADVVLFATGFEGAEKAIFRLVGDELGSQIGPIWGLTPEGELRNAWRWLGVQNLWFMLGNLAMGRFYSKHLALQILAIQKGLYGKRYVD</sequence>
<dbReference type="GO" id="GO:0004499">
    <property type="term" value="F:N,N-dimethylaniline monooxygenase activity"/>
    <property type="evidence" value="ECO:0007669"/>
    <property type="project" value="InterPro"/>
</dbReference>
<accession>A0A2H3IZN4</accession>
<keyword evidence="1" id="KW-0285">Flavoprotein</keyword>
<evidence type="ECO:0000256" key="3">
    <source>
        <dbReference type="ARBA" id="ARBA00023002"/>
    </source>
</evidence>
<evidence type="ECO:0000256" key="1">
    <source>
        <dbReference type="ARBA" id="ARBA00022630"/>
    </source>
</evidence>
<dbReference type="Proteomes" id="UP000218811">
    <property type="component" value="Unassembled WGS sequence"/>
</dbReference>
<dbReference type="PANTHER" id="PTHR43539">
    <property type="entry name" value="FLAVIN-BINDING MONOOXYGENASE-LIKE PROTEIN (AFU_ORTHOLOGUE AFUA_4G09220)"/>
    <property type="match status" value="1"/>
</dbReference>
<dbReference type="PANTHER" id="PTHR43539:SF26">
    <property type="entry name" value="MONOOXYGENASE, PUTATIVE-RELATED"/>
    <property type="match status" value="1"/>
</dbReference>
<dbReference type="InterPro" id="IPR032710">
    <property type="entry name" value="NTF2-like_dom_sf"/>
</dbReference>
<dbReference type="SUPFAM" id="SSF54427">
    <property type="entry name" value="NTF2-like"/>
    <property type="match status" value="1"/>
</dbReference>
<evidence type="ECO:0000256" key="2">
    <source>
        <dbReference type="ARBA" id="ARBA00022827"/>
    </source>
</evidence>
<dbReference type="SUPFAM" id="SSF51905">
    <property type="entry name" value="FAD/NAD(P)-binding domain"/>
    <property type="match status" value="2"/>
</dbReference>
<dbReference type="InterPro" id="IPR050982">
    <property type="entry name" value="Auxin_biosynth/cation_transpt"/>
</dbReference>
<organism evidence="4 5">
    <name type="scientific">Wolfiporia cocos (strain MD-104)</name>
    <name type="common">Brown rot fungus</name>
    <dbReference type="NCBI Taxonomy" id="742152"/>
    <lineage>
        <taxon>Eukaryota</taxon>
        <taxon>Fungi</taxon>
        <taxon>Dikarya</taxon>
        <taxon>Basidiomycota</taxon>
        <taxon>Agaricomycotina</taxon>
        <taxon>Agaricomycetes</taxon>
        <taxon>Polyporales</taxon>
        <taxon>Phaeolaceae</taxon>
        <taxon>Wolfiporia</taxon>
    </lineage>
</organism>
<dbReference type="PRINTS" id="PR00411">
    <property type="entry name" value="PNDRDTASEI"/>
</dbReference>
<dbReference type="InterPro" id="IPR036188">
    <property type="entry name" value="FAD/NAD-bd_sf"/>
</dbReference>
<evidence type="ECO:0000313" key="4">
    <source>
        <dbReference type="EMBL" id="PCH32993.1"/>
    </source>
</evidence>
<dbReference type="EMBL" id="KB467831">
    <property type="protein sequence ID" value="PCH32993.1"/>
    <property type="molecule type" value="Genomic_DNA"/>
</dbReference>
<keyword evidence="5" id="KW-1185">Reference proteome</keyword>
<dbReference type="OrthoDB" id="74360at2759"/>
<dbReference type="AlphaFoldDB" id="A0A2H3IZN4"/>
<dbReference type="OMA" id="QSMNENV"/>
<dbReference type="GO" id="GO:0050661">
    <property type="term" value="F:NADP binding"/>
    <property type="evidence" value="ECO:0007669"/>
    <property type="project" value="InterPro"/>
</dbReference>
<keyword evidence="2" id="KW-0274">FAD</keyword>
<dbReference type="STRING" id="742152.A0A2H3IZN4"/>
<keyword evidence="3" id="KW-0560">Oxidoreductase</keyword>
<proteinExistence type="predicted"/>
<name>A0A2H3IZN4_WOLCO</name>
<evidence type="ECO:0000313" key="5">
    <source>
        <dbReference type="Proteomes" id="UP000218811"/>
    </source>
</evidence>
<dbReference type="Gene3D" id="3.50.50.60">
    <property type="entry name" value="FAD/NAD(P)-binding domain"/>
    <property type="match status" value="2"/>
</dbReference>
<dbReference type="InterPro" id="IPR020946">
    <property type="entry name" value="Flavin_mOase-like"/>
</dbReference>
<reference evidence="4 5" key="1">
    <citation type="journal article" date="2012" name="Science">
        <title>The Paleozoic origin of enzymatic lignin decomposition reconstructed from 31 fungal genomes.</title>
        <authorList>
            <person name="Floudas D."/>
            <person name="Binder M."/>
            <person name="Riley R."/>
            <person name="Barry K."/>
            <person name="Blanchette R.A."/>
            <person name="Henrissat B."/>
            <person name="Martinez A.T."/>
            <person name="Otillar R."/>
            <person name="Spatafora J.W."/>
            <person name="Yadav J.S."/>
            <person name="Aerts A."/>
            <person name="Benoit I."/>
            <person name="Boyd A."/>
            <person name="Carlson A."/>
            <person name="Copeland A."/>
            <person name="Coutinho P.M."/>
            <person name="de Vries R.P."/>
            <person name="Ferreira P."/>
            <person name="Findley K."/>
            <person name="Foster B."/>
            <person name="Gaskell J."/>
            <person name="Glotzer D."/>
            <person name="Gorecki P."/>
            <person name="Heitman J."/>
            <person name="Hesse C."/>
            <person name="Hori C."/>
            <person name="Igarashi K."/>
            <person name="Jurgens J.A."/>
            <person name="Kallen N."/>
            <person name="Kersten P."/>
            <person name="Kohler A."/>
            <person name="Kuees U."/>
            <person name="Kumar T.K.A."/>
            <person name="Kuo A."/>
            <person name="LaButti K."/>
            <person name="Larrondo L.F."/>
            <person name="Lindquist E."/>
            <person name="Ling A."/>
            <person name="Lombard V."/>
            <person name="Lucas S."/>
            <person name="Lundell T."/>
            <person name="Martin R."/>
            <person name="McLaughlin D.J."/>
            <person name="Morgenstern I."/>
            <person name="Morin E."/>
            <person name="Murat C."/>
            <person name="Nagy L.G."/>
            <person name="Nolan M."/>
            <person name="Ohm R.A."/>
            <person name="Patyshakuliyeva A."/>
            <person name="Rokas A."/>
            <person name="Ruiz-Duenas F.J."/>
            <person name="Sabat G."/>
            <person name="Salamov A."/>
            <person name="Samejima M."/>
            <person name="Schmutz J."/>
            <person name="Slot J.C."/>
            <person name="St John F."/>
            <person name="Stenlid J."/>
            <person name="Sun H."/>
            <person name="Sun S."/>
            <person name="Syed K."/>
            <person name="Tsang A."/>
            <person name="Wiebenga A."/>
            <person name="Young D."/>
            <person name="Pisabarro A."/>
            <person name="Eastwood D.C."/>
            <person name="Martin F."/>
            <person name="Cullen D."/>
            <person name="Grigoriev I.V."/>
            <person name="Hibbett D.S."/>
        </authorList>
    </citation>
    <scope>NUCLEOTIDE SEQUENCE [LARGE SCALE GENOMIC DNA]</scope>
    <source>
        <strain evidence="4 5">MD-104</strain>
    </source>
</reference>
<protein>
    <submittedName>
        <fullName evidence="4">FAD/NAD(P)-binding domain-containing protein</fullName>
    </submittedName>
</protein>
<dbReference type="Pfam" id="PF00743">
    <property type="entry name" value="FMO-like"/>
    <property type="match status" value="1"/>
</dbReference>
<dbReference type="GO" id="GO:0050660">
    <property type="term" value="F:flavin adenine dinucleotide binding"/>
    <property type="evidence" value="ECO:0007669"/>
    <property type="project" value="InterPro"/>
</dbReference>
<gene>
    <name evidence="4" type="ORF">WOLCODRAFT_62186</name>
</gene>